<dbReference type="Proteomes" id="UP001240150">
    <property type="component" value="Chromosome"/>
</dbReference>
<accession>A0ABY8W4M4</accession>
<dbReference type="PANTHER" id="PTHR43157:SF31">
    <property type="entry name" value="PHOSPHATIDYLINOSITOL-GLYCAN BIOSYNTHESIS CLASS F PROTEIN"/>
    <property type="match status" value="1"/>
</dbReference>
<dbReference type="Gene3D" id="3.40.50.720">
    <property type="entry name" value="NAD(P)-binding Rossmann-like Domain"/>
    <property type="match status" value="1"/>
</dbReference>
<dbReference type="EMBL" id="CP126980">
    <property type="protein sequence ID" value="WIM92809.1"/>
    <property type="molecule type" value="Genomic_DNA"/>
</dbReference>
<evidence type="ECO:0000256" key="1">
    <source>
        <dbReference type="ARBA" id="ARBA00023002"/>
    </source>
</evidence>
<dbReference type="SUPFAM" id="SSF51735">
    <property type="entry name" value="NAD(P)-binding Rossmann-fold domains"/>
    <property type="match status" value="1"/>
</dbReference>
<name>A0ABY8W4M4_9ACTN</name>
<keyword evidence="3" id="KW-1185">Reference proteome</keyword>
<gene>
    <name evidence="2" type="ORF">ACTOB_004767</name>
</gene>
<dbReference type="Pfam" id="PF00106">
    <property type="entry name" value="adh_short"/>
    <property type="match status" value="1"/>
</dbReference>
<organism evidence="2 3">
    <name type="scientific">Actinoplanes oblitus</name>
    <dbReference type="NCBI Taxonomy" id="3040509"/>
    <lineage>
        <taxon>Bacteria</taxon>
        <taxon>Bacillati</taxon>
        <taxon>Actinomycetota</taxon>
        <taxon>Actinomycetes</taxon>
        <taxon>Micromonosporales</taxon>
        <taxon>Micromonosporaceae</taxon>
        <taxon>Actinoplanes</taxon>
    </lineage>
</organism>
<proteinExistence type="predicted"/>
<dbReference type="PRINTS" id="PR00081">
    <property type="entry name" value="GDHRDH"/>
</dbReference>
<sequence>MQTVLITGATDGLGRALAAHLAATGATILVHGRDDARGKDTLAEIAAKTGNEKLFWYRADLSDFDQVRRLADTVSREHDHLTALVSNAGIGTTVPGGGVRQENADGYELRFTVNYLSGFLLTHLLRPLLVASAPSRIVQVSSAGQAPIDFDDVMLTRDYSGVQAYCQSKLAQIMFTFDLAEQLSGTGVTANALHPATYMPTKIVANPVSELADGVHATGRLVTDPALANVTGRYFNGTREERAHEQAYDVAARTRLRRLSGELTGISPE</sequence>
<dbReference type="InterPro" id="IPR002347">
    <property type="entry name" value="SDR_fam"/>
</dbReference>
<evidence type="ECO:0000313" key="3">
    <source>
        <dbReference type="Proteomes" id="UP001240150"/>
    </source>
</evidence>
<dbReference type="InterPro" id="IPR036291">
    <property type="entry name" value="NAD(P)-bd_dom_sf"/>
</dbReference>
<dbReference type="RefSeq" id="WP_284914016.1">
    <property type="nucleotide sequence ID" value="NZ_CP126980.1"/>
</dbReference>
<keyword evidence="1" id="KW-0560">Oxidoreductase</keyword>
<evidence type="ECO:0000313" key="2">
    <source>
        <dbReference type="EMBL" id="WIM92809.1"/>
    </source>
</evidence>
<reference evidence="2 3" key="1">
    <citation type="submission" date="2023-06" db="EMBL/GenBank/DDBJ databases">
        <authorList>
            <person name="Yushchuk O."/>
            <person name="Binda E."/>
            <person name="Ruckert-Reed C."/>
            <person name="Fedorenko V."/>
            <person name="Kalinowski J."/>
            <person name="Marinelli F."/>
        </authorList>
    </citation>
    <scope>NUCLEOTIDE SEQUENCE [LARGE SCALE GENOMIC DNA]</scope>
    <source>
        <strain evidence="2 3">NRRL 3884</strain>
    </source>
</reference>
<dbReference type="PANTHER" id="PTHR43157">
    <property type="entry name" value="PHOSPHATIDYLINOSITOL-GLYCAN BIOSYNTHESIS CLASS F PROTEIN-RELATED"/>
    <property type="match status" value="1"/>
</dbReference>
<protein>
    <submittedName>
        <fullName evidence="2">SDR family NAD(P)-dependent oxidoreductase</fullName>
    </submittedName>
</protein>